<dbReference type="PANTHER" id="PTHR35458">
    <property type="entry name" value="SLR0755 PROTEIN"/>
    <property type="match status" value="1"/>
</dbReference>
<protein>
    <recommendedName>
        <fullName evidence="1">NYN domain-containing protein</fullName>
    </recommendedName>
</protein>
<reference evidence="2 3" key="1">
    <citation type="journal article" date="2016" name="Nat. Commun.">
        <title>Thousands of microbial genomes shed light on interconnected biogeochemical processes in an aquifer system.</title>
        <authorList>
            <person name="Anantharaman K."/>
            <person name="Brown C.T."/>
            <person name="Hug L.A."/>
            <person name="Sharon I."/>
            <person name="Castelle C.J."/>
            <person name="Probst A.J."/>
            <person name="Thomas B.C."/>
            <person name="Singh A."/>
            <person name="Wilkins M.J."/>
            <person name="Karaoz U."/>
            <person name="Brodie E.L."/>
            <person name="Williams K.H."/>
            <person name="Hubbard S.S."/>
            <person name="Banfield J.F."/>
        </authorList>
    </citation>
    <scope>NUCLEOTIDE SEQUENCE [LARGE SCALE GENOMIC DNA]</scope>
</reference>
<organism evidence="2 3">
    <name type="scientific">Candidatus Doudnabacteria bacterium RIFCSPHIGHO2_01_52_17</name>
    <dbReference type="NCBI Taxonomy" id="1817820"/>
    <lineage>
        <taxon>Bacteria</taxon>
        <taxon>Candidatus Doudnaibacteriota</taxon>
    </lineage>
</organism>
<dbReference type="GO" id="GO:0004540">
    <property type="term" value="F:RNA nuclease activity"/>
    <property type="evidence" value="ECO:0007669"/>
    <property type="project" value="InterPro"/>
</dbReference>
<sequence>MEIKDVFDVFSTKHEEQRVGIFVDVQNLYYSARNIYNARVNYSALLKEVVGERKLIRAIAYVIRAQMPEEHTFFEALQKAGFEVKTKDLQVFFGGIKKGDWDVGITMDIIKQMNKLDAIVLASGDGDYIPLVDYVKNFGVRAELIAFGKSSSSRLVEVVDDFIDLDKNPKKFLIPIKK</sequence>
<proteinExistence type="predicted"/>
<dbReference type="CDD" id="cd10911">
    <property type="entry name" value="PIN_LabA"/>
    <property type="match status" value="1"/>
</dbReference>
<dbReference type="Proteomes" id="UP000176547">
    <property type="component" value="Unassembled WGS sequence"/>
</dbReference>
<gene>
    <name evidence="2" type="ORF">A3K06_01500</name>
</gene>
<dbReference type="AlphaFoldDB" id="A0A1F5NFK5"/>
<feature type="domain" description="NYN" evidence="1">
    <location>
        <begin position="18"/>
        <end position="166"/>
    </location>
</feature>
<evidence type="ECO:0000313" key="3">
    <source>
        <dbReference type="Proteomes" id="UP000176547"/>
    </source>
</evidence>
<dbReference type="PANTHER" id="PTHR35458:SF8">
    <property type="entry name" value="SLR0650 PROTEIN"/>
    <property type="match status" value="1"/>
</dbReference>
<dbReference type="InterPro" id="IPR047140">
    <property type="entry name" value="LabA"/>
</dbReference>
<evidence type="ECO:0000313" key="2">
    <source>
        <dbReference type="EMBL" id="OGE76449.1"/>
    </source>
</evidence>
<dbReference type="EMBL" id="MFEG01000007">
    <property type="protein sequence ID" value="OGE76449.1"/>
    <property type="molecule type" value="Genomic_DNA"/>
</dbReference>
<dbReference type="Gene3D" id="3.40.50.1010">
    <property type="entry name" value="5'-nuclease"/>
    <property type="match status" value="1"/>
</dbReference>
<evidence type="ECO:0000259" key="1">
    <source>
        <dbReference type="Pfam" id="PF01936"/>
    </source>
</evidence>
<comment type="caution">
    <text evidence="2">The sequence shown here is derived from an EMBL/GenBank/DDBJ whole genome shotgun (WGS) entry which is preliminary data.</text>
</comment>
<accession>A0A1F5NFK5</accession>
<dbReference type="InterPro" id="IPR021139">
    <property type="entry name" value="NYN"/>
</dbReference>
<dbReference type="Pfam" id="PF01936">
    <property type="entry name" value="NYN"/>
    <property type="match status" value="1"/>
</dbReference>
<name>A0A1F5NFK5_9BACT</name>